<dbReference type="SUPFAM" id="SSF102400">
    <property type="entry name" value="DNA polymerase III chi subunit"/>
    <property type="match status" value="1"/>
</dbReference>
<dbReference type="InterPro" id="IPR007459">
    <property type="entry name" value="DNA_pol3_chi"/>
</dbReference>
<dbReference type="eggNOG" id="COG2927">
    <property type="taxonomic scope" value="Bacteria"/>
</dbReference>
<accession>S5RPQ7</accession>
<dbReference type="InterPro" id="IPR036768">
    <property type="entry name" value="PolIII_chi_sf"/>
</dbReference>
<dbReference type="KEGG" id="ssdc:SSDC_00750"/>
<name>S5RPQ7_9PROT</name>
<dbReference type="GO" id="GO:0032298">
    <property type="term" value="P:positive regulation of DNA-templated DNA replication initiation"/>
    <property type="evidence" value="ECO:0007669"/>
    <property type="project" value="TreeGrafter"/>
</dbReference>
<dbReference type="GO" id="GO:0003887">
    <property type="term" value="F:DNA-directed DNA polymerase activity"/>
    <property type="evidence" value="ECO:0007669"/>
    <property type="project" value="InterPro"/>
</dbReference>
<proteinExistence type="predicted"/>
<evidence type="ECO:0000313" key="2">
    <source>
        <dbReference type="Proteomes" id="UP000015216"/>
    </source>
</evidence>
<dbReference type="AlphaFoldDB" id="S5RPQ7"/>
<dbReference type="Proteomes" id="UP000015216">
    <property type="component" value="Chromosome"/>
</dbReference>
<dbReference type="PANTHER" id="PTHR38767:SF1">
    <property type="entry name" value="DNA POLYMERASE III SUBUNIT CHI"/>
    <property type="match status" value="1"/>
</dbReference>
<dbReference type="GO" id="GO:0003677">
    <property type="term" value="F:DNA binding"/>
    <property type="evidence" value="ECO:0007669"/>
    <property type="project" value="InterPro"/>
</dbReference>
<keyword evidence="2" id="KW-1185">Reference proteome</keyword>
<reference evidence="1 2" key="1">
    <citation type="journal article" date="2013" name="Curr. Biol.">
        <title>Defensive bacteriome symbiont with a drastically reduced genome.</title>
        <authorList>
            <person name="Nakabachi A."/>
            <person name="Ueoka R."/>
            <person name="Oshima K."/>
            <person name="Teta R."/>
            <person name="Mangoni A."/>
            <person name="Gurgui M."/>
            <person name="Oldham N.J."/>
            <person name="van Echten-Deckert G."/>
            <person name="Okamura K."/>
            <person name="Yamamoto K."/>
            <person name="Inoue H."/>
            <person name="Ohkuma M."/>
            <person name="Hongoh Y."/>
            <person name="Miyagishima S.Y."/>
            <person name="Hattori M."/>
            <person name="Piel J."/>
            <person name="Fukatsu T."/>
        </authorList>
    </citation>
    <scope>NUCLEOTIDE SEQUENCE [LARGE SCALE GENOMIC DNA]</scope>
    <source>
        <strain evidence="1 2">DC</strain>
    </source>
</reference>
<dbReference type="OrthoDB" id="5297568at2"/>
<dbReference type="STRING" id="669502.SSDC_00750"/>
<dbReference type="GO" id="GO:0006260">
    <property type="term" value="P:DNA replication"/>
    <property type="evidence" value="ECO:0007669"/>
    <property type="project" value="InterPro"/>
</dbReference>
<dbReference type="Gene3D" id="3.40.50.10110">
    <property type="entry name" value="DNA polymerase III subunit chi"/>
    <property type="match status" value="1"/>
</dbReference>
<dbReference type="GeneID" id="301553017"/>
<gene>
    <name evidence="1" type="primary">holC</name>
    <name evidence="1" type="ORF">SSDC_00750</name>
</gene>
<sequence>MTNIYFHSNISNKLIYTCKLVRKLIKKNNIILLNKNSKQQKEFDIALWSFSITDFLPHVSIKNIYANITPIILITETDIKNNNILTCYDTLINVSNVIPKNFTNFKNIFEIISTNEIDKIFGRNRYRFYKNSGYFLNHFKNNIN</sequence>
<protein>
    <submittedName>
        <fullName evidence="1">DNA polymerase III subunit chi</fullName>
    </submittedName>
</protein>
<dbReference type="HOGENOM" id="CLU_131584_2_0_4"/>
<organism evidence="1 2">
    <name type="scientific">Candidatus Profftella armatura</name>
    <dbReference type="NCBI Taxonomy" id="669502"/>
    <lineage>
        <taxon>Bacteria</taxon>
        <taxon>Pseudomonadati</taxon>
        <taxon>Pseudomonadota</taxon>
        <taxon>Betaproteobacteria</taxon>
        <taxon>Candidatus Profftella</taxon>
    </lineage>
</organism>
<dbReference type="RefSeq" id="WP_020915418.1">
    <property type="nucleotide sequence ID" value="NC_021885.1"/>
</dbReference>
<dbReference type="PANTHER" id="PTHR38767">
    <property type="entry name" value="DNA POLYMERASE III SUBUNIT CHI"/>
    <property type="match status" value="1"/>
</dbReference>
<evidence type="ECO:0000313" key="1">
    <source>
        <dbReference type="EMBL" id="AGS06843.1"/>
    </source>
</evidence>
<dbReference type="EMBL" id="CP003468">
    <property type="protein sequence ID" value="AGS06843.1"/>
    <property type="molecule type" value="Genomic_DNA"/>
</dbReference>
<dbReference type="Pfam" id="PF04364">
    <property type="entry name" value="DNA_pol3_chi"/>
    <property type="match status" value="1"/>
</dbReference>